<dbReference type="AlphaFoldDB" id="A0A844G3W2"/>
<dbReference type="Pfam" id="PF07479">
    <property type="entry name" value="NAD_Gly3P_dh_C"/>
    <property type="match status" value="1"/>
</dbReference>
<keyword evidence="4" id="KW-0443">Lipid metabolism</keyword>
<dbReference type="GO" id="GO:0005975">
    <property type="term" value="P:carbohydrate metabolic process"/>
    <property type="evidence" value="ECO:0007669"/>
    <property type="project" value="InterPro"/>
</dbReference>
<dbReference type="RefSeq" id="WP_154419455.1">
    <property type="nucleotide sequence ID" value="NZ_VUNS01000019.1"/>
</dbReference>
<feature type="binding site" evidence="8">
    <location>
        <begin position="8"/>
        <end position="13"/>
    </location>
    <ligand>
        <name>NAD(+)</name>
        <dbReference type="ChEBI" id="CHEBI:57540"/>
    </ligand>
</feature>
<reference evidence="13 14" key="1">
    <citation type="submission" date="2019-08" db="EMBL/GenBank/DDBJ databases">
        <title>In-depth cultivation of the pig gut microbiome towards novel bacterial diversity and tailored functional studies.</title>
        <authorList>
            <person name="Wylensek D."/>
            <person name="Hitch T.C.A."/>
            <person name="Clavel T."/>
        </authorList>
    </citation>
    <scope>NUCLEOTIDE SEQUENCE [LARGE SCALE GENOMIC DNA]</scope>
    <source>
        <strain evidence="13 14">BBE-744-WT-12</strain>
    </source>
</reference>
<evidence type="ECO:0000256" key="8">
    <source>
        <dbReference type="PIRSR" id="PIRSR000114-3"/>
    </source>
</evidence>
<dbReference type="InterPro" id="IPR006168">
    <property type="entry name" value="G3P_DH_NAD-dep"/>
</dbReference>
<feature type="domain" description="Glycerol-3-phosphate dehydrogenase NAD-dependent N-terminal" evidence="11">
    <location>
        <begin position="4"/>
        <end position="160"/>
    </location>
</feature>
<evidence type="ECO:0000313" key="14">
    <source>
        <dbReference type="Proteomes" id="UP000435649"/>
    </source>
</evidence>
<keyword evidence="8 9" id="KW-0520">NAD</keyword>
<feature type="domain" description="Glycerol-3-phosphate dehydrogenase NAD-dependent C-terminal" evidence="12">
    <location>
        <begin position="188"/>
        <end position="350"/>
    </location>
</feature>
<dbReference type="EMBL" id="VUNS01000019">
    <property type="protein sequence ID" value="MST98470.1"/>
    <property type="molecule type" value="Genomic_DNA"/>
</dbReference>
<evidence type="ECO:0000256" key="2">
    <source>
        <dbReference type="ARBA" id="ARBA00022516"/>
    </source>
</evidence>
<evidence type="ECO:0000256" key="3">
    <source>
        <dbReference type="ARBA" id="ARBA00023002"/>
    </source>
</evidence>
<dbReference type="GO" id="GO:0005829">
    <property type="term" value="C:cytosol"/>
    <property type="evidence" value="ECO:0007669"/>
    <property type="project" value="TreeGrafter"/>
</dbReference>
<feature type="binding site" evidence="8">
    <location>
        <position position="285"/>
    </location>
    <ligand>
        <name>NAD(+)</name>
        <dbReference type="ChEBI" id="CHEBI:57540"/>
    </ligand>
</feature>
<dbReference type="GO" id="GO:0051287">
    <property type="term" value="F:NAD binding"/>
    <property type="evidence" value="ECO:0007669"/>
    <property type="project" value="InterPro"/>
</dbReference>
<accession>A0A844G3W2</accession>
<keyword evidence="5" id="KW-0594">Phospholipid biosynthesis</keyword>
<evidence type="ECO:0000256" key="5">
    <source>
        <dbReference type="ARBA" id="ARBA00023209"/>
    </source>
</evidence>
<keyword evidence="14" id="KW-1185">Reference proteome</keyword>
<dbReference type="InterPro" id="IPR013328">
    <property type="entry name" value="6PGD_dom2"/>
</dbReference>
<name>A0A844G3W2_9BACT</name>
<protein>
    <recommendedName>
        <fullName evidence="10">Glycerol-3-phosphate dehydrogenase</fullName>
        <ecNumber evidence="10">1.1.1.94</ecNumber>
    </recommendedName>
</protein>
<dbReference type="GO" id="GO:0046168">
    <property type="term" value="P:glycerol-3-phosphate catabolic process"/>
    <property type="evidence" value="ECO:0007669"/>
    <property type="project" value="InterPro"/>
</dbReference>
<keyword evidence="3 9" id="KW-0560">Oxidoreductase</keyword>
<evidence type="ECO:0000259" key="11">
    <source>
        <dbReference type="Pfam" id="PF01210"/>
    </source>
</evidence>
<gene>
    <name evidence="13" type="ORF">FYJ85_15620</name>
</gene>
<comment type="similarity">
    <text evidence="1 9">Belongs to the NAD-dependent glycerol-3-phosphate dehydrogenase family.</text>
</comment>
<dbReference type="PRINTS" id="PR00077">
    <property type="entry name" value="GPDHDRGNASE"/>
</dbReference>
<organism evidence="13 14">
    <name type="scientific">Victivallis lenta</name>
    <dbReference type="NCBI Taxonomy" id="2606640"/>
    <lineage>
        <taxon>Bacteria</taxon>
        <taxon>Pseudomonadati</taxon>
        <taxon>Lentisphaerota</taxon>
        <taxon>Lentisphaeria</taxon>
        <taxon>Victivallales</taxon>
        <taxon>Victivallaceae</taxon>
        <taxon>Victivallis</taxon>
    </lineage>
</organism>
<evidence type="ECO:0000313" key="13">
    <source>
        <dbReference type="EMBL" id="MST98470.1"/>
    </source>
</evidence>
<evidence type="ECO:0000256" key="6">
    <source>
        <dbReference type="ARBA" id="ARBA00023264"/>
    </source>
</evidence>
<proteinExistence type="inferred from homology"/>
<feature type="active site" description="Proton acceptor" evidence="7">
    <location>
        <position position="199"/>
    </location>
</feature>
<evidence type="ECO:0000256" key="1">
    <source>
        <dbReference type="ARBA" id="ARBA00011009"/>
    </source>
</evidence>
<dbReference type="Proteomes" id="UP000435649">
    <property type="component" value="Unassembled WGS sequence"/>
</dbReference>
<comment type="catalytic activity">
    <reaction evidence="10">
        <text>sn-glycerol 3-phosphate + NADP(+) = dihydroxyacetone phosphate + NADPH + H(+)</text>
        <dbReference type="Rhea" id="RHEA:11096"/>
        <dbReference type="ChEBI" id="CHEBI:15378"/>
        <dbReference type="ChEBI" id="CHEBI:57597"/>
        <dbReference type="ChEBI" id="CHEBI:57642"/>
        <dbReference type="ChEBI" id="CHEBI:57783"/>
        <dbReference type="ChEBI" id="CHEBI:58349"/>
        <dbReference type="EC" id="1.1.1.94"/>
    </reaction>
</comment>
<dbReference type="InterPro" id="IPR008927">
    <property type="entry name" value="6-PGluconate_DH-like_C_sf"/>
</dbReference>
<dbReference type="PANTHER" id="PTHR11728">
    <property type="entry name" value="GLYCEROL-3-PHOSPHATE DEHYDROGENASE"/>
    <property type="match status" value="1"/>
</dbReference>
<sequence length="359" mass="38347">MSIITIVGAGMMGSAMSGPAADNGHEIRLVGTPLDREIIDSVRETGFHPTLHQQLPAAVAAFQAEELDKALEGAELVIGGVSSFGVDWFAEHVLPLLRPGVPVLSVTKGLQDGPDGTLTPFPHLLAERLPEEKRGMIPFNAIGGPCICFELLERRHTMVYFCGADLAVLEKIRALLSTDYYHIQLTTDVMGVEGCVALKNAYAMGVSLAVGIADREVGEFDAAAAEALCTPGAPDRNPVYNPQAALFAQSCLEMRRIVSLAGGDGALAGELPGAGDLYVTIFGGRTRRLGMLLGRGIPFTEAQEILKGVTLEAVVIITRVARALRARGENPDYYPLLFHMDAILNDGAEVDLPWSKFGR</sequence>
<evidence type="ECO:0000256" key="4">
    <source>
        <dbReference type="ARBA" id="ARBA00023098"/>
    </source>
</evidence>
<dbReference type="SUPFAM" id="SSF48179">
    <property type="entry name" value="6-phosphogluconate dehydrogenase C-terminal domain-like"/>
    <property type="match status" value="1"/>
</dbReference>
<evidence type="ECO:0000256" key="7">
    <source>
        <dbReference type="PIRSR" id="PIRSR000114-1"/>
    </source>
</evidence>
<dbReference type="PANTHER" id="PTHR11728:SF1">
    <property type="entry name" value="GLYCEROL-3-PHOSPHATE DEHYDROGENASE [NAD(+)] 2, CHLOROPLASTIC"/>
    <property type="match status" value="1"/>
</dbReference>
<dbReference type="GO" id="GO:0008654">
    <property type="term" value="P:phospholipid biosynthetic process"/>
    <property type="evidence" value="ECO:0007669"/>
    <property type="project" value="UniProtKB-KW"/>
</dbReference>
<dbReference type="Pfam" id="PF01210">
    <property type="entry name" value="NAD_Gly3P_dh_N"/>
    <property type="match status" value="1"/>
</dbReference>
<dbReference type="Gene3D" id="1.10.1040.10">
    <property type="entry name" value="N-(1-d-carboxylethyl)-l-norvaline Dehydrogenase, domain 2"/>
    <property type="match status" value="1"/>
</dbReference>
<dbReference type="GO" id="GO:0047952">
    <property type="term" value="F:glycerol-3-phosphate dehydrogenase [NAD(P)+] activity"/>
    <property type="evidence" value="ECO:0007669"/>
    <property type="project" value="UniProtKB-EC"/>
</dbReference>
<dbReference type="Gene3D" id="3.40.50.720">
    <property type="entry name" value="NAD(P)-binding Rossmann-like Domain"/>
    <property type="match status" value="1"/>
</dbReference>
<dbReference type="EC" id="1.1.1.94" evidence="10"/>
<keyword evidence="2" id="KW-0444">Lipid biosynthesis</keyword>
<dbReference type="PIRSF" id="PIRSF000114">
    <property type="entry name" value="Glycerol-3-P_dh"/>
    <property type="match status" value="1"/>
</dbReference>
<evidence type="ECO:0000259" key="12">
    <source>
        <dbReference type="Pfam" id="PF07479"/>
    </source>
</evidence>
<keyword evidence="6" id="KW-1208">Phospholipid metabolism</keyword>
<dbReference type="InterPro" id="IPR011128">
    <property type="entry name" value="G3P_DH_NAD-dep_N"/>
</dbReference>
<dbReference type="InterPro" id="IPR006109">
    <property type="entry name" value="G3P_DH_NAD-dep_C"/>
</dbReference>
<evidence type="ECO:0000256" key="9">
    <source>
        <dbReference type="RuleBase" id="RU000437"/>
    </source>
</evidence>
<evidence type="ECO:0000256" key="10">
    <source>
        <dbReference type="RuleBase" id="RU000439"/>
    </source>
</evidence>
<dbReference type="InterPro" id="IPR036291">
    <property type="entry name" value="NAD(P)-bd_dom_sf"/>
</dbReference>
<dbReference type="SUPFAM" id="SSF51735">
    <property type="entry name" value="NAD(P)-binding Rossmann-fold domains"/>
    <property type="match status" value="1"/>
</dbReference>
<comment type="caution">
    <text evidence="13">The sequence shown here is derived from an EMBL/GenBank/DDBJ whole genome shotgun (WGS) entry which is preliminary data.</text>
</comment>